<comment type="caution">
    <text evidence="1">The sequence shown here is derived from an EMBL/GenBank/DDBJ whole genome shotgun (WGS) entry which is preliminary data.</text>
</comment>
<gene>
    <name evidence="1" type="ORF">CUNI_LOCUS20702</name>
</gene>
<keyword evidence="2" id="KW-1185">Reference proteome</keyword>
<dbReference type="Proteomes" id="UP000678393">
    <property type="component" value="Unassembled WGS sequence"/>
</dbReference>
<feature type="non-terminal residue" evidence="1">
    <location>
        <position position="1"/>
    </location>
</feature>
<proteinExistence type="predicted"/>
<dbReference type="EMBL" id="CAJHNH020007957">
    <property type="protein sequence ID" value="CAG5135144.1"/>
    <property type="molecule type" value="Genomic_DNA"/>
</dbReference>
<dbReference type="AlphaFoldDB" id="A0A8S4A1G2"/>
<sequence>DICSEMQASLIGNLILSEVSKRHKHNREIMGPVEEALVRLGSGQSQTSQPRPT</sequence>
<name>A0A8S4A1G2_9EUPU</name>
<reference evidence="1" key="1">
    <citation type="submission" date="2021-04" db="EMBL/GenBank/DDBJ databases">
        <authorList>
            <consortium name="Molecular Ecology Group"/>
        </authorList>
    </citation>
    <scope>NUCLEOTIDE SEQUENCE</scope>
</reference>
<protein>
    <submittedName>
        <fullName evidence="1">Uncharacterized protein</fullName>
    </submittedName>
</protein>
<accession>A0A8S4A1G2</accession>
<organism evidence="1 2">
    <name type="scientific">Candidula unifasciata</name>
    <dbReference type="NCBI Taxonomy" id="100452"/>
    <lineage>
        <taxon>Eukaryota</taxon>
        <taxon>Metazoa</taxon>
        <taxon>Spiralia</taxon>
        <taxon>Lophotrochozoa</taxon>
        <taxon>Mollusca</taxon>
        <taxon>Gastropoda</taxon>
        <taxon>Heterobranchia</taxon>
        <taxon>Euthyneura</taxon>
        <taxon>Panpulmonata</taxon>
        <taxon>Eupulmonata</taxon>
        <taxon>Stylommatophora</taxon>
        <taxon>Helicina</taxon>
        <taxon>Helicoidea</taxon>
        <taxon>Geomitridae</taxon>
        <taxon>Candidula</taxon>
    </lineage>
</organism>
<evidence type="ECO:0000313" key="2">
    <source>
        <dbReference type="Proteomes" id="UP000678393"/>
    </source>
</evidence>
<evidence type="ECO:0000313" key="1">
    <source>
        <dbReference type="EMBL" id="CAG5135144.1"/>
    </source>
</evidence>